<evidence type="ECO:0000256" key="1">
    <source>
        <dbReference type="SAM" id="MobiDB-lite"/>
    </source>
</evidence>
<comment type="caution">
    <text evidence="2">The sequence shown here is derived from an EMBL/GenBank/DDBJ whole genome shotgun (WGS) entry which is preliminary data.</text>
</comment>
<feature type="compositionally biased region" description="Acidic residues" evidence="1">
    <location>
        <begin position="291"/>
        <end position="312"/>
    </location>
</feature>
<accession>A0A8H3J0R9</accession>
<protein>
    <submittedName>
        <fullName evidence="2">Uncharacterized protein</fullName>
    </submittedName>
</protein>
<name>A0A8H3J0R9_9LECA</name>
<feature type="compositionally biased region" description="Polar residues" evidence="1">
    <location>
        <begin position="53"/>
        <end position="62"/>
    </location>
</feature>
<organism evidence="2 3">
    <name type="scientific">Alectoria fallacina</name>
    <dbReference type="NCBI Taxonomy" id="1903189"/>
    <lineage>
        <taxon>Eukaryota</taxon>
        <taxon>Fungi</taxon>
        <taxon>Dikarya</taxon>
        <taxon>Ascomycota</taxon>
        <taxon>Pezizomycotina</taxon>
        <taxon>Lecanoromycetes</taxon>
        <taxon>OSLEUM clade</taxon>
        <taxon>Lecanoromycetidae</taxon>
        <taxon>Lecanorales</taxon>
        <taxon>Lecanorineae</taxon>
        <taxon>Parmeliaceae</taxon>
        <taxon>Alectoria</taxon>
    </lineage>
</organism>
<feature type="compositionally biased region" description="Basic and acidic residues" evidence="1">
    <location>
        <begin position="137"/>
        <end position="150"/>
    </location>
</feature>
<feature type="region of interest" description="Disordered" evidence="1">
    <location>
        <begin position="1"/>
        <end position="170"/>
    </location>
</feature>
<dbReference type="OrthoDB" id="5404285at2759"/>
<feature type="compositionally biased region" description="Basic and acidic residues" evidence="1">
    <location>
        <begin position="317"/>
        <end position="327"/>
    </location>
</feature>
<feature type="compositionally biased region" description="Polar residues" evidence="1">
    <location>
        <begin position="157"/>
        <end position="168"/>
    </location>
</feature>
<evidence type="ECO:0000313" key="2">
    <source>
        <dbReference type="EMBL" id="CAF9938577.1"/>
    </source>
</evidence>
<feature type="compositionally biased region" description="Polar residues" evidence="1">
    <location>
        <begin position="125"/>
        <end position="135"/>
    </location>
</feature>
<evidence type="ECO:0000313" key="3">
    <source>
        <dbReference type="Proteomes" id="UP000664203"/>
    </source>
</evidence>
<dbReference type="EMBL" id="CAJPDR010000517">
    <property type="protein sequence ID" value="CAF9938577.1"/>
    <property type="molecule type" value="Genomic_DNA"/>
</dbReference>
<reference evidence="2" key="1">
    <citation type="submission" date="2021-03" db="EMBL/GenBank/DDBJ databases">
        <authorList>
            <person name="Tagirdzhanova G."/>
        </authorList>
    </citation>
    <scope>NUCLEOTIDE SEQUENCE</scope>
</reference>
<keyword evidence="3" id="KW-1185">Reference proteome</keyword>
<gene>
    <name evidence="2" type="ORF">ALECFALPRED_007731</name>
</gene>
<proteinExistence type="predicted"/>
<dbReference type="AlphaFoldDB" id="A0A8H3J0R9"/>
<sequence>MAVTKLVRTRRGMLSQSTPVSWPNDTALGPRRPRLGLLRQATQHRQQHRISKLSASSKQNVPKPTRHAPLDSQAPRASGYSRYKAHKRSHHSTPQSKAPGVSGKPPKQDEELNVQKPSPHPPRLSQASQVSSNLLTKKKEDAKSQKDNHIGRFSLPSPLTTKRNSPSTEPVAAKGIDWNAYDRAKALRLKKIRIWVYELRKSHRIVDSVAKELMAYYGSEKYGNHPSARTLSRHAWQAVKLCEHEFGTDLQWGKGLGEAVWGTDHGKVEALIAMKMDGQGTPGMGTVGESDLSDFEDECLEEEDDDDDDEGFWGDGNGKDVEMAEAA</sequence>
<dbReference type="Proteomes" id="UP000664203">
    <property type="component" value="Unassembled WGS sequence"/>
</dbReference>
<feature type="region of interest" description="Disordered" evidence="1">
    <location>
        <begin position="279"/>
        <end position="327"/>
    </location>
</feature>
<feature type="compositionally biased region" description="Polar residues" evidence="1">
    <location>
        <begin position="14"/>
        <end position="24"/>
    </location>
</feature>